<reference evidence="7" key="1">
    <citation type="submission" date="2024-04" db="EMBL/GenBank/DDBJ databases">
        <title>Phylogenomic analyses of a clade within the roseobacter group suggest taxonomic reassignments of species of the genera Aestuariivita, Citreicella, Loktanella, Nautella, Pelagibaca, Ruegeria, Thalassobius, Thiobacimonas and Tropicibacter, and the proposal o.</title>
        <authorList>
            <person name="Jeon C.O."/>
        </authorList>
    </citation>
    <scope>NUCLEOTIDE SEQUENCE [LARGE SCALE GENOMIC DNA]</scope>
    <source>
        <strain evidence="7">SS1-5</strain>
    </source>
</reference>
<name>A0AAN0MK69_9RHOB</name>
<protein>
    <submittedName>
        <fullName evidence="6">LysR family transcriptional regulator</fullName>
    </submittedName>
</protein>
<keyword evidence="7" id="KW-1185">Reference proteome</keyword>
<sequence length="298" mass="32632">MEKALASLDWSLIQAFLAVAEAGSLSAAARQLGTSQPTLGRQIKAIEAQLGAELFRRQARGFALTQTGADLVAPAKTMRAAVRQIALTAAGQQARLDGTVRITASVATSVMHLPPIIAHIRKLEPEIAIELVPSDDSRNLLYREADIAVRMYRPTQLDLVTQHLGDIELGIFASNTYVAERGMPRALSDMLDHDFVGYDTNKQIIEGFAAMGMAVTRDLFKVRVDDNVAYWEMVRAGCGIGFAQADVGRRDPVVTEIDLGLTLPTLPIWLTAHEVMRHTPRIRRVWELLEGGLKPLVS</sequence>
<dbReference type="InterPro" id="IPR000847">
    <property type="entry name" value="LysR_HTH_N"/>
</dbReference>
<gene>
    <name evidence="6" type="ORF">AABB31_20220</name>
</gene>
<dbReference type="PANTHER" id="PTHR30537">
    <property type="entry name" value="HTH-TYPE TRANSCRIPTIONAL REGULATOR"/>
    <property type="match status" value="1"/>
</dbReference>
<keyword evidence="3" id="KW-0238">DNA-binding</keyword>
<evidence type="ECO:0000313" key="6">
    <source>
        <dbReference type="EMBL" id="WZU67248.1"/>
    </source>
</evidence>
<dbReference type="Proteomes" id="UP001470809">
    <property type="component" value="Chromosome"/>
</dbReference>
<dbReference type="GO" id="GO:0006351">
    <property type="term" value="P:DNA-templated transcription"/>
    <property type="evidence" value="ECO:0007669"/>
    <property type="project" value="TreeGrafter"/>
</dbReference>
<dbReference type="EMBL" id="CP151767">
    <property type="protein sequence ID" value="WZU67248.1"/>
    <property type="molecule type" value="Genomic_DNA"/>
</dbReference>
<dbReference type="PANTHER" id="PTHR30537:SF3">
    <property type="entry name" value="TRANSCRIPTIONAL REGULATORY PROTEIN"/>
    <property type="match status" value="1"/>
</dbReference>
<dbReference type="GO" id="GO:0043565">
    <property type="term" value="F:sequence-specific DNA binding"/>
    <property type="evidence" value="ECO:0007669"/>
    <property type="project" value="TreeGrafter"/>
</dbReference>
<dbReference type="InterPro" id="IPR036388">
    <property type="entry name" value="WH-like_DNA-bd_sf"/>
</dbReference>
<keyword evidence="2" id="KW-0805">Transcription regulation</keyword>
<dbReference type="Gene3D" id="1.10.10.10">
    <property type="entry name" value="Winged helix-like DNA-binding domain superfamily/Winged helix DNA-binding domain"/>
    <property type="match status" value="1"/>
</dbReference>
<organism evidence="6 7">
    <name type="scientific">Yoonia rhodophyticola</name>
    <dbReference type="NCBI Taxonomy" id="3137370"/>
    <lineage>
        <taxon>Bacteria</taxon>
        <taxon>Pseudomonadati</taxon>
        <taxon>Pseudomonadota</taxon>
        <taxon>Alphaproteobacteria</taxon>
        <taxon>Rhodobacterales</taxon>
        <taxon>Paracoccaceae</taxon>
        <taxon>Yoonia</taxon>
    </lineage>
</organism>
<dbReference type="GO" id="GO:0003700">
    <property type="term" value="F:DNA-binding transcription factor activity"/>
    <property type="evidence" value="ECO:0007669"/>
    <property type="project" value="InterPro"/>
</dbReference>
<dbReference type="KEGG" id="yrh:AABB31_20220"/>
<dbReference type="PRINTS" id="PR00039">
    <property type="entry name" value="HTHLYSR"/>
</dbReference>
<evidence type="ECO:0000256" key="4">
    <source>
        <dbReference type="ARBA" id="ARBA00023163"/>
    </source>
</evidence>
<dbReference type="InterPro" id="IPR036390">
    <property type="entry name" value="WH_DNA-bd_sf"/>
</dbReference>
<dbReference type="RefSeq" id="WP_342076559.1">
    <property type="nucleotide sequence ID" value="NZ_CP151767.2"/>
</dbReference>
<dbReference type="FunFam" id="1.10.10.10:FF:000001">
    <property type="entry name" value="LysR family transcriptional regulator"/>
    <property type="match status" value="1"/>
</dbReference>
<accession>A0AAN0MK69</accession>
<evidence type="ECO:0000256" key="1">
    <source>
        <dbReference type="ARBA" id="ARBA00009437"/>
    </source>
</evidence>
<dbReference type="SUPFAM" id="SSF53850">
    <property type="entry name" value="Periplasmic binding protein-like II"/>
    <property type="match status" value="1"/>
</dbReference>
<evidence type="ECO:0000259" key="5">
    <source>
        <dbReference type="PROSITE" id="PS50931"/>
    </source>
</evidence>
<evidence type="ECO:0000256" key="3">
    <source>
        <dbReference type="ARBA" id="ARBA00023125"/>
    </source>
</evidence>
<dbReference type="Pfam" id="PF00126">
    <property type="entry name" value="HTH_1"/>
    <property type="match status" value="1"/>
</dbReference>
<evidence type="ECO:0000256" key="2">
    <source>
        <dbReference type="ARBA" id="ARBA00023015"/>
    </source>
</evidence>
<dbReference type="PROSITE" id="PS50931">
    <property type="entry name" value="HTH_LYSR"/>
    <property type="match status" value="1"/>
</dbReference>
<proteinExistence type="inferred from homology"/>
<dbReference type="Pfam" id="PF03466">
    <property type="entry name" value="LysR_substrate"/>
    <property type="match status" value="1"/>
</dbReference>
<comment type="similarity">
    <text evidence="1">Belongs to the LysR transcriptional regulatory family.</text>
</comment>
<reference evidence="6 7" key="2">
    <citation type="submission" date="2024-08" db="EMBL/GenBank/DDBJ databases">
        <title>Phylogenomic analyses of a clade within the roseobacter group suggest taxonomic reassignments of species of the genera Aestuariivita, Citreicella, Loktanella, Nautella, Pelagibaca, Ruegeria, Thalassobius, Thiobacimonas and Tropicibacter, and the proposal o.</title>
        <authorList>
            <person name="Jeon C.O."/>
        </authorList>
    </citation>
    <scope>NUCLEOTIDE SEQUENCE [LARGE SCALE GENOMIC DNA]</scope>
    <source>
        <strain evidence="6 7">SS1-5</strain>
    </source>
</reference>
<dbReference type="Gene3D" id="3.40.190.290">
    <property type="match status" value="1"/>
</dbReference>
<dbReference type="SUPFAM" id="SSF46785">
    <property type="entry name" value="Winged helix' DNA-binding domain"/>
    <property type="match status" value="1"/>
</dbReference>
<dbReference type="InterPro" id="IPR005119">
    <property type="entry name" value="LysR_subst-bd"/>
</dbReference>
<evidence type="ECO:0000313" key="7">
    <source>
        <dbReference type="Proteomes" id="UP001470809"/>
    </source>
</evidence>
<dbReference type="InterPro" id="IPR058163">
    <property type="entry name" value="LysR-type_TF_proteobact-type"/>
</dbReference>
<dbReference type="AlphaFoldDB" id="A0AAN0MK69"/>
<feature type="domain" description="HTH lysR-type" evidence="5">
    <location>
        <begin position="8"/>
        <end position="65"/>
    </location>
</feature>
<keyword evidence="4" id="KW-0804">Transcription</keyword>